<dbReference type="PANTHER" id="PTHR12448:SF0">
    <property type="entry name" value="ATP SYNTHASE SUBUNIT EPSILON, MITOCHONDRIAL"/>
    <property type="match status" value="1"/>
</dbReference>
<comment type="similarity">
    <text evidence="1">Belongs to the eukaryotic ATPase epsilon family.</text>
</comment>
<evidence type="ECO:0000313" key="4">
    <source>
        <dbReference type="Proteomes" id="UP000584880"/>
    </source>
</evidence>
<dbReference type="InterPro" id="IPR036742">
    <property type="entry name" value="ATP_synth_F1_esu_sf_mt"/>
</dbReference>
<dbReference type="EMBL" id="VZRJ01008656">
    <property type="protein sequence ID" value="NWV10303.1"/>
    <property type="molecule type" value="Genomic_DNA"/>
</dbReference>
<gene>
    <name evidence="3" type="primary">Atp5f1e</name>
    <name evidence="3" type="ORF">PTIVIO_R15692</name>
</gene>
<keyword evidence="2" id="KW-0066">ATP synthesis</keyword>
<organism evidence="3 4">
    <name type="scientific">Ptilonorhynchus violaceus</name>
    <name type="common">Satin bowerbird</name>
    <name type="synonym">Pyrrhocorax violaceus</name>
    <dbReference type="NCBI Taxonomy" id="28724"/>
    <lineage>
        <taxon>Eukaryota</taxon>
        <taxon>Metazoa</taxon>
        <taxon>Chordata</taxon>
        <taxon>Craniata</taxon>
        <taxon>Vertebrata</taxon>
        <taxon>Euteleostomi</taxon>
        <taxon>Archelosauria</taxon>
        <taxon>Archosauria</taxon>
        <taxon>Dinosauria</taxon>
        <taxon>Saurischia</taxon>
        <taxon>Theropoda</taxon>
        <taxon>Coelurosauria</taxon>
        <taxon>Aves</taxon>
        <taxon>Neognathae</taxon>
        <taxon>Neoaves</taxon>
        <taxon>Telluraves</taxon>
        <taxon>Australaves</taxon>
        <taxon>Passeriformes</taxon>
        <taxon>Ptilonorhynchidae</taxon>
        <taxon>Ptilonorhynchus</taxon>
    </lineage>
</organism>
<dbReference type="GO" id="GO:0005743">
    <property type="term" value="C:mitochondrial inner membrane"/>
    <property type="evidence" value="ECO:0007669"/>
    <property type="project" value="InterPro"/>
</dbReference>
<dbReference type="Pfam" id="PF04627">
    <property type="entry name" value="ATP-synt_Eps"/>
    <property type="match status" value="1"/>
</dbReference>
<comment type="caution">
    <text evidence="3">The sequence shown here is derived from an EMBL/GenBank/DDBJ whole genome shotgun (WGS) entry which is preliminary data.</text>
</comment>
<dbReference type="GO" id="GO:0042776">
    <property type="term" value="P:proton motive force-driven mitochondrial ATP synthesis"/>
    <property type="evidence" value="ECO:0007669"/>
    <property type="project" value="TreeGrafter"/>
</dbReference>
<proteinExistence type="inferred from homology"/>
<evidence type="ECO:0000256" key="2">
    <source>
        <dbReference type="ARBA" id="ARBA00023196"/>
    </source>
</evidence>
<reference evidence="3 4" key="1">
    <citation type="submission" date="2019-09" db="EMBL/GenBank/DDBJ databases">
        <title>Bird 10,000 Genomes (B10K) Project - Family phase.</title>
        <authorList>
            <person name="Zhang G."/>
        </authorList>
    </citation>
    <scope>NUCLEOTIDE SEQUENCE [LARGE SCALE GENOMIC DNA]</scope>
    <source>
        <strain evidence="3">B10K-DU-012-10</strain>
        <tissue evidence="3">Blood</tissue>
    </source>
</reference>
<dbReference type="Gene3D" id="1.10.1620.20">
    <property type="entry name" value="ATP synthase, F1 complex, epsilon subunit superfamily, mitochondrial"/>
    <property type="match status" value="1"/>
</dbReference>
<protein>
    <submittedName>
        <fullName evidence="3">ATP5E synthase</fullName>
    </submittedName>
</protein>
<dbReference type="AlphaFoldDB" id="A0A7K6C6M0"/>
<dbReference type="CDD" id="cd12153">
    <property type="entry name" value="F1-ATPase_epsilon"/>
    <property type="match status" value="1"/>
</dbReference>
<evidence type="ECO:0000256" key="1">
    <source>
        <dbReference type="ARBA" id="ARBA00009502"/>
    </source>
</evidence>
<accession>A0A7K6C6M0</accession>
<dbReference type="Proteomes" id="UP000584880">
    <property type="component" value="Unassembled WGS sequence"/>
</dbReference>
<dbReference type="InterPro" id="IPR006721">
    <property type="entry name" value="ATP_synth_F1_esu_mt"/>
</dbReference>
<dbReference type="GO" id="GO:0046933">
    <property type="term" value="F:proton-transporting ATP synthase activity, rotational mechanism"/>
    <property type="evidence" value="ECO:0007669"/>
    <property type="project" value="InterPro"/>
</dbReference>
<evidence type="ECO:0000313" key="3">
    <source>
        <dbReference type="EMBL" id="NWV10303.1"/>
    </source>
</evidence>
<name>A0A7K6C6M0_PTIVI</name>
<keyword evidence="2" id="KW-0139">CF(1)</keyword>
<sequence>LTAVCLPGRSYIRYSQICAQAVRAAMKPQYKAEAERAAVATVKTVKPKKE</sequence>
<dbReference type="PANTHER" id="PTHR12448">
    <property type="entry name" value="ATP SYNTHASE EPSILON CHAIN, MITOCHONDRIAL"/>
    <property type="match status" value="1"/>
</dbReference>
<dbReference type="SUPFAM" id="SSF48690">
    <property type="entry name" value="Epsilon subunit of mitochondrial F1F0-ATP synthase"/>
    <property type="match status" value="1"/>
</dbReference>
<feature type="non-terminal residue" evidence="3">
    <location>
        <position position="50"/>
    </location>
</feature>
<keyword evidence="4" id="KW-1185">Reference proteome</keyword>
<feature type="non-terminal residue" evidence="3">
    <location>
        <position position="1"/>
    </location>
</feature>
<dbReference type="GO" id="GO:0045259">
    <property type="term" value="C:proton-transporting ATP synthase complex"/>
    <property type="evidence" value="ECO:0007669"/>
    <property type="project" value="UniProtKB-KW"/>
</dbReference>